<dbReference type="PANTHER" id="PTHR34220">
    <property type="entry name" value="SENSOR HISTIDINE KINASE YPDA"/>
    <property type="match status" value="1"/>
</dbReference>
<keyword evidence="5 6" id="KW-0472">Membrane</keyword>
<dbReference type="PANTHER" id="PTHR34220:SF7">
    <property type="entry name" value="SENSOR HISTIDINE KINASE YPDA"/>
    <property type="match status" value="1"/>
</dbReference>
<reference evidence="9" key="1">
    <citation type="submission" date="2018-11" db="EMBL/GenBank/DDBJ databases">
        <title>Complete genome sequence of Paenibacillus sp. ML311-T8.</title>
        <authorList>
            <person name="Nam Y.-D."/>
            <person name="Kang J."/>
            <person name="Chung W.-H."/>
            <person name="Park Y.S."/>
        </authorList>
    </citation>
    <scope>NUCLEOTIDE SEQUENCE [LARGE SCALE GENOMIC DNA]</scope>
    <source>
        <strain evidence="9">ML311-T8</strain>
    </source>
</reference>
<dbReference type="KEGG" id="ppsc:EHS13_27890"/>
<feature type="transmembrane region" description="Helical" evidence="6">
    <location>
        <begin position="294"/>
        <end position="315"/>
    </location>
</feature>
<evidence type="ECO:0000256" key="5">
    <source>
        <dbReference type="ARBA" id="ARBA00023136"/>
    </source>
</evidence>
<dbReference type="GO" id="GO:0005886">
    <property type="term" value="C:plasma membrane"/>
    <property type="evidence" value="ECO:0007669"/>
    <property type="project" value="UniProtKB-SubCell"/>
</dbReference>
<keyword evidence="4" id="KW-0808">Transferase</keyword>
<dbReference type="CDD" id="cd06225">
    <property type="entry name" value="HAMP"/>
    <property type="match status" value="1"/>
</dbReference>
<gene>
    <name evidence="8" type="ORF">EHS13_27890</name>
</gene>
<evidence type="ECO:0000256" key="6">
    <source>
        <dbReference type="SAM" id="Phobius"/>
    </source>
</evidence>
<dbReference type="GO" id="GO:0000155">
    <property type="term" value="F:phosphorelay sensor kinase activity"/>
    <property type="evidence" value="ECO:0007669"/>
    <property type="project" value="InterPro"/>
</dbReference>
<evidence type="ECO:0000313" key="9">
    <source>
        <dbReference type="Proteomes" id="UP000426246"/>
    </source>
</evidence>
<feature type="domain" description="HAMP" evidence="7">
    <location>
        <begin position="316"/>
        <end position="364"/>
    </location>
</feature>
<dbReference type="Gene3D" id="3.30.565.10">
    <property type="entry name" value="Histidine kinase-like ATPase, C-terminal domain"/>
    <property type="match status" value="1"/>
</dbReference>
<keyword evidence="3" id="KW-0597">Phosphoprotein</keyword>
<dbReference type="Pfam" id="PF06580">
    <property type="entry name" value="His_kinase"/>
    <property type="match status" value="1"/>
</dbReference>
<keyword evidence="6" id="KW-0812">Transmembrane</keyword>
<dbReference type="EMBL" id="CP034235">
    <property type="protein sequence ID" value="QGQ98435.1"/>
    <property type="molecule type" value="Genomic_DNA"/>
</dbReference>
<protein>
    <submittedName>
        <fullName evidence="8">HAMP domain-containing protein</fullName>
    </submittedName>
</protein>
<evidence type="ECO:0000256" key="4">
    <source>
        <dbReference type="ARBA" id="ARBA00022679"/>
    </source>
</evidence>
<feature type="transmembrane region" description="Helical" evidence="6">
    <location>
        <begin position="12"/>
        <end position="32"/>
    </location>
</feature>
<accession>A0A6B8RSB9</accession>
<dbReference type="OrthoDB" id="2489916at2"/>
<name>A0A6B8RSB9_9BACL</name>
<keyword evidence="6" id="KW-1133">Transmembrane helix</keyword>
<dbReference type="InterPro" id="IPR003660">
    <property type="entry name" value="HAMP_dom"/>
</dbReference>
<dbReference type="RefSeq" id="WP_155703540.1">
    <property type="nucleotide sequence ID" value="NZ_CP034235.1"/>
</dbReference>
<keyword evidence="9" id="KW-1185">Reference proteome</keyword>
<dbReference type="AlphaFoldDB" id="A0A6B8RSB9"/>
<evidence type="ECO:0000259" key="7">
    <source>
        <dbReference type="PROSITE" id="PS50885"/>
    </source>
</evidence>
<dbReference type="Pfam" id="PF00672">
    <property type="entry name" value="HAMP"/>
    <property type="match status" value="1"/>
</dbReference>
<dbReference type="SUPFAM" id="SSF55874">
    <property type="entry name" value="ATPase domain of HSP90 chaperone/DNA topoisomerase II/histidine kinase"/>
    <property type="match status" value="1"/>
</dbReference>
<organism evidence="8 9">
    <name type="scientific">Paenibacillus psychroresistens</name>
    <dbReference type="NCBI Taxonomy" id="1778678"/>
    <lineage>
        <taxon>Bacteria</taxon>
        <taxon>Bacillati</taxon>
        <taxon>Bacillota</taxon>
        <taxon>Bacilli</taxon>
        <taxon>Bacillales</taxon>
        <taxon>Paenibacillaceae</taxon>
        <taxon>Paenibacillus</taxon>
    </lineage>
</organism>
<dbReference type="Gene3D" id="6.10.340.10">
    <property type="match status" value="1"/>
</dbReference>
<dbReference type="InterPro" id="IPR036890">
    <property type="entry name" value="HATPase_C_sf"/>
</dbReference>
<evidence type="ECO:0000313" key="8">
    <source>
        <dbReference type="EMBL" id="QGQ98435.1"/>
    </source>
</evidence>
<sequence>MRFFQFLKTSFFFRLLIFMLAVLFIPLIILVVNTQGAADASIQKQVSRINEQVVGQLMERIELTMIQLQDLGNQYGSFPTVLSSLTSTGSAYEDSVQTNYLSATLDIAASVFHNDGDLGLFRLRNEGLTTSSNVSYEDRERFSKVASNFLKSGKSWRYMNENVDNSGRSYYLRRIPFDTWQEAKGILIISIKNSLYRNLIQRVETDNKGFFTLVNAQGSLISSTNPLSIKDAHSSAQALLERWKQLGQSSQFLFNERLVLIKQSKQYDQVIVISEIPAEVLTEDTRRIRQFVQYWAVLLAIAGFISVLGFAFYLYRPLLAVRRHIERIKQGHFAPVKVAPAPREIGELSHTLNAMSVHMQTLLSDLKLSEELKRRTEIKALQSQINPHFLYNSLNTILVYTIMGDYDKIKSLMGSLLSLLRYSMEHFEQHVPLEQEIAYIDDYLHMLELRYERAFVLETEIDEGLEELLVPKLLLQPLVENAVFHGILPLKELNGKLILRVARITEGDQISISLTDNGKGINEFELAQLRMGLLLEATGMHIGIRNVWDRIRLVYGPEAEYEFTSSIDRGTTFLFRFNNKLD</sequence>
<comment type="subcellular location">
    <subcellularLocation>
        <location evidence="1">Cell membrane</location>
        <topology evidence="1">Multi-pass membrane protein</topology>
    </subcellularLocation>
</comment>
<proteinExistence type="predicted"/>
<keyword evidence="2" id="KW-1003">Cell membrane</keyword>
<evidence type="ECO:0000256" key="3">
    <source>
        <dbReference type="ARBA" id="ARBA00022553"/>
    </source>
</evidence>
<dbReference type="InterPro" id="IPR050640">
    <property type="entry name" value="Bact_2-comp_sensor_kinase"/>
</dbReference>
<dbReference type="Proteomes" id="UP000426246">
    <property type="component" value="Chromosome"/>
</dbReference>
<dbReference type="PROSITE" id="PS50885">
    <property type="entry name" value="HAMP"/>
    <property type="match status" value="1"/>
</dbReference>
<dbReference type="InterPro" id="IPR010559">
    <property type="entry name" value="Sig_transdc_His_kin_internal"/>
</dbReference>
<evidence type="ECO:0000256" key="2">
    <source>
        <dbReference type="ARBA" id="ARBA00022475"/>
    </source>
</evidence>
<evidence type="ECO:0000256" key="1">
    <source>
        <dbReference type="ARBA" id="ARBA00004651"/>
    </source>
</evidence>